<feature type="non-terminal residue" evidence="1">
    <location>
        <position position="1"/>
    </location>
</feature>
<gene>
    <name evidence="1" type="primary">ORF31978</name>
</gene>
<dbReference type="InterPro" id="IPR011990">
    <property type="entry name" value="TPR-like_helical_dom_sf"/>
</dbReference>
<dbReference type="EMBL" id="HACG01011224">
    <property type="protein sequence ID" value="CEK58089.1"/>
    <property type="molecule type" value="Transcribed_RNA"/>
</dbReference>
<feature type="non-terminal residue" evidence="1">
    <location>
        <position position="187"/>
    </location>
</feature>
<evidence type="ECO:0000313" key="1">
    <source>
        <dbReference type="EMBL" id="CEK58089.1"/>
    </source>
</evidence>
<dbReference type="AlphaFoldDB" id="A0A0B6YP98"/>
<protein>
    <submittedName>
        <fullName evidence="1">Uncharacterized protein</fullName>
    </submittedName>
</protein>
<proteinExistence type="predicted"/>
<accession>A0A0B6YP98</accession>
<reference evidence="1" key="1">
    <citation type="submission" date="2014-12" db="EMBL/GenBank/DDBJ databases">
        <title>Insight into the proteome of Arion vulgaris.</title>
        <authorList>
            <person name="Aradska J."/>
            <person name="Bulat T."/>
            <person name="Smidak R."/>
            <person name="Sarate P."/>
            <person name="Gangsoo J."/>
            <person name="Sialana F."/>
            <person name="Bilban M."/>
            <person name="Lubec G."/>
        </authorList>
    </citation>
    <scope>NUCLEOTIDE SEQUENCE</scope>
    <source>
        <tissue evidence="1">Skin</tissue>
    </source>
</reference>
<organism evidence="1">
    <name type="scientific">Arion vulgaris</name>
    <dbReference type="NCBI Taxonomy" id="1028688"/>
    <lineage>
        <taxon>Eukaryota</taxon>
        <taxon>Metazoa</taxon>
        <taxon>Spiralia</taxon>
        <taxon>Lophotrochozoa</taxon>
        <taxon>Mollusca</taxon>
        <taxon>Gastropoda</taxon>
        <taxon>Heterobranchia</taxon>
        <taxon>Euthyneura</taxon>
        <taxon>Panpulmonata</taxon>
        <taxon>Eupulmonata</taxon>
        <taxon>Stylommatophora</taxon>
        <taxon>Helicina</taxon>
        <taxon>Arionoidea</taxon>
        <taxon>Arionidae</taxon>
        <taxon>Arion</taxon>
    </lineage>
</organism>
<name>A0A0B6YP98_9EUPU</name>
<dbReference type="Gene3D" id="1.25.40.10">
    <property type="entry name" value="Tetratricopeptide repeat domain"/>
    <property type="match status" value="1"/>
</dbReference>
<sequence>NEYLKINLEDSDSEYYEDTIWKNNLLTLVHAELKNLPAALRLNNQVLKRSGNQNLVALGNAAFLFHLKKDVEKADCIILKLNKLKATSEFENMKVKAILEQAYEYRKFGGAKYLLCSMALFDFALPNMHPTDERLQFMRAMVYRRCTHFQIYCEDPENIHRSRFALVAAQELVRLGNDAEESAIKSA</sequence>